<dbReference type="GO" id="GO:0055029">
    <property type="term" value="C:nuclear DNA-directed RNA polymerase complex"/>
    <property type="evidence" value="ECO:0007669"/>
    <property type="project" value="UniProtKB-ARBA"/>
</dbReference>
<name>A0A1Y1S4Y6_9MICR</name>
<dbReference type="SUPFAM" id="SSF55257">
    <property type="entry name" value="RBP11-like subunits of RNA polymerase"/>
    <property type="match status" value="1"/>
</dbReference>
<evidence type="ECO:0000313" key="5">
    <source>
        <dbReference type="Proteomes" id="UP000192639"/>
    </source>
</evidence>
<feature type="domain" description="DNA-directed RNA polymerase RBP11-like dimerisation" evidence="3">
    <location>
        <begin position="18"/>
        <end position="86"/>
    </location>
</feature>
<comment type="caution">
    <text evidence="4">The sequence shown here is derived from an EMBL/GenBank/DDBJ whole genome shotgun (WGS) entry which is preliminary data.</text>
</comment>
<organism evidence="4 5">
    <name type="scientific">Enterospora canceri</name>
    <dbReference type="NCBI Taxonomy" id="1081671"/>
    <lineage>
        <taxon>Eukaryota</taxon>
        <taxon>Fungi</taxon>
        <taxon>Fungi incertae sedis</taxon>
        <taxon>Microsporidia</taxon>
        <taxon>Enterocytozoonidae</taxon>
        <taxon>Enterospora</taxon>
    </lineage>
</organism>
<dbReference type="GO" id="GO:0006351">
    <property type="term" value="P:DNA-templated transcription"/>
    <property type="evidence" value="ECO:0007669"/>
    <property type="project" value="InterPro"/>
</dbReference>
<dbReference type="Proteomes" id="UP000192639">
    <property type="component" value="Unassembled WGS sequence"/>
</dbReference>
<dbReference type="OrthoDB" id="10248581at2759"/>
<dbReference type="GO" id="GO:0046983">
    <property type="term" value="F:protein dimerization activity"/>
    <property type="evidence" value="ECO:0007669"/>
    <property type="project" value="InterPro"/>
</dbReference>
<protein>
    <recommendedName>
        <fullName evidence="3">DNA-directed RNA polymerase RBP11-like dimerisation domain-containing protein</fullName>
    </recommendedName>
</protein>
<dbReference type="InterPro" id="IPR036603">
    <property type="entry name" value="RBP11-like"/>
</dbReference>
<proteinExistence type="predicted"/>
<dbReference type="Gene3D" id="3.30.1360.10">
    <property type="entry name" value="RNA polymerase, RBP11-like subunit"/>
    <property type="match status" value="1"/>
</dbReference>
<keyword evidence="1" id="KW-0240">DNA-directed RNA polymerase</keyword>
<dbReference type="AlphaFoldDB" id="A0A1Y1S4Y6"/>
<dbReference type="InterPro" id="IPR009025">
    <property type="entry name" value="RBP11-like_dimer"/>
</dbReference>
<keyword evidence="2" id="KW-0804">Transcription</keyword>
<keyword evidence="5" id="KW-1185">Reference proteome</keyword>
<dbReference type="VEuPathDB" id="MicrosporidiaDB:ECANGB1_2197"/>
<accession>A0A1Y1S4Y6</accession>
<dbReference type="EMBL" id="LWDP01000080">
    <property type="protein sequence ID" value="ORD93462.1"/>
    <property type="molecule type" value="Genomic_DNA"/>
</dbReference>
<dbReference type="Pfam" id="PF13656">
    <property type="entry name" value="RNA_pol_L_2"/>
    <property type="match status" value="1"/>
</dbReference>
<evidence type="ECO:0000313" key="4">
    <source>
        <dbReference type="EMBL" id="ORD93462.1"/>
    </source>
</evidence>
<evidence type="ECO:0000256" key="1">
    <source>
        <dbReference type="ARBA" id="ARBA00022478"/>
    </source>
</evidence>
<evidence type="ECO:0000256" key="2">
    <source>
        <dbReference type="ARBA" id="ARBA00023163"/>
    </source>
</evidence>
<sequence>MNRPKTEISQSESLPNTIEIRLNDEGHTAASVITERMEESVDFVAYKITHPTDNFVTIRVQSKENPVLQFKKCVKSIIRDISEVIEQVENAC</sequence>
<reference evidence="4 5" key="1">
    <citation type="journal article" date="2017" name="Environ. Microbiol.">
        <title>Decay of the glycolytic pathway and adaptation to intranuclear parasitism within Enterocytozoonidae microsporidia.</title>
        <authorList>
            <person name="Wiredu Boakye D."/>
            <person name="Jaroenlak P."/>
            <person name="Prachumwat A."/>
            <person name="Williams T.A."/>
            <person name="Bateman K.S."/>
            <person name="Itsathitphaisarn O."/>
            <person name="Sritunyalucksana K."/>
            <person name="Paszkiewicz K.H."/>
            <person name="Moore K.A."/>
            <person name="Stentiford G.D."/>
            <person name="Williams B.A."/>
        </authorList>
    </citation>
    <scope>NUCLEOTIDE SEQUENCE [LARGE SCALE GENOMIC DNA]</scope>
    <source>
        <strain evidence="4 5">GB1</strain>
    </source>
</reference>
<gene>
    <name evidence="4" type="ORF">ECANGB1_2197</name>
</gene>
<evidence type="ECO:0000259" key="3">
    <source>
        <dbReference type="Pfam" id="PF13656"/>
    </source>
</evidence>